<dbReference type="Proteomes" id="UP001595833">
    <property type="component" value="Unassembled WGS sequence"/>
</dbReference>
<evidence type="ECO:0000313" key="1">
    <source>
        <dbReference type="EMBL" id="MFC5053594.1"/>
    </source>
</evidence>
<reference evidence="2" key="1">
    <citation type="journal article" date="2019" name="Int. J. Syst. Evol. Microbiol.">
        <title>The Global Catalogue of Microorganisms (GCM) 10K type strain sequencing project: providing services to taxonomists for standard genome sequencing and annotation.</title>
        <authorList>
            <consortium name="The Broad Institute Genomics Platform"/>
            <consortium name="The Broad Institute Genome Sequencing Center for Infectious Disease"/>
            <person name="Wu L."/>
            <person name="Ma J."/>
        </authorList>
    </citation>
    <scope>NUCLEOTIDE SEQUENCE [LARGE SCALE GENOMIC DNA]</scope>
    <source>
        <strain evidence="2">KCTC 12848</strain>
    </source>
</reference>
<name>A0ABV9XWJ5_9PSEU</name>
<dbReference type="EMBL" id="JBHSJB010000007">
    <property type="protein sequence ID" value="MFC5053594.1"/>
    <property type="molecule type" value="Genomic_DNA"/>
</dbReference>
<gene>
    <name evidence="1" type="ORF">ACFPFM_07465</name>
</gene>
<evidence type="ECO:0000313" key="2">
    <source>
        <dbReference type="Proteomes" id="UP001595833"/>
    </source>
</evidence>
<protein>
    <submittedName>
        <fullName evidence="1">Uncharacterized protein</fullName>
    </submittedName>
</protein>
<organism evidence="1 2">
    <name type="scientific">Saccharothrix xinjiangensis</name>
    <dbReference type="NCBI Taxonomy" id="204798"/>
    <lineage>
        <taxon>Bacteria</taxon>
        <taxon>Bacillati</taxon>
        <taxon>Actinomycetota</taxon>
        <taxon>Actinomycetes</taxon>
        <taxon>Pseudonocardiales</taxon>
        <taxon>Pseudonocardiaceae</taxon>
        <taxon>Saccharothrix</taxon>
    </lineage>
</organism>
<proteinExistence type="predicted"/>
<dbReference type="RefSeq" id="WP_344036450.1">
    <property type="nucleotide sequence ID" value="NZ_BAAAKE010000005.1"/>
</dbReference>
<comment type="caution">
    <text evidence="1">The sequence shown here is derived from an EMBL/GenBank/DDBJ whole genome shotgun (WGS) entry which is preliminary data.</text>
</comment>
<sequence>MYADHPPPQHAYTPEQPYERLTFEWMPLAHSTVVDLEAFRNLPTAVAQAEITRELDAVAHRLVQKLRAFVMTKKLPGHTVTKRLTVRWQVPATWWDHVKLTYADTLWLAWFVRRRPARLVTRERSVVFRATWGDMVTYPWQTVVRREDFGPAVRDVRLDVTHSLSPWWQR</sequence>
<accession>A0ABV9XWJ5</accession>
<keyword evidence="2" id="KW-1185">Reference proteome</keyword>